<dbReference type="AlphaFoldDB" id="A0A560EH43"/>
<gene>
    <name evidence="1" type="ORF">FBZ89_1566</name>
</gene>
<sequence length="171" mass="19517">MLKVLGFSDFRKVFQPNWFATQNFHGQWYTDSDHLQELVPFRRETLADLLAILKSAVPFYMRWGARLAGGAARKRIEKLARGEGGPLHWLEQGDEAHINAYFGSRAQWRQIPPDWAQFPLSQPSHTPSYLDHGYDENKPKERWTASDLRQAAEFRGGQHDPAAGIGDDAVL</sequence>
<dbReference type="EMBL" id="VITN01000056">
    <property type="protein sequence ID" value="TWB08694.1"/>
    <property type="molecule type" value="Genomic_DNA"/>
</dbReference>
<accession>A0A560EH43</accession>
<proteinExistence type="predicted"/>
<dbReference type="RefSeq" id="WP_145754833.1">
    <property type="nucleotide sequence ID" value="NZ_VITN01000056.1"/>
</dbReference>
<comment type="caution">
    <text evidence="1">The sequence shown here is derived from an EMBL/GenBank/DDBJ whole genome shotgun (WGS) entry which is preliminary data.</text>
</comment>
<dbReference type="Proteomes" id="UP000319859">
    <property type="component" value="Unassembled WGS sequence"/>
</dbReference>
<evidence type="ECO:0000313" key="1">
    <source>
        <dbReference type="EMBL" id="TWB08694.1"/>
    </source>
</evidence>
<protein>
    <submittedName>
        <fullName evidence="1">Uncharacterized protein</fullName>
    </submittedName>
</protein>
<organism evidence="1 2">
    <name type="scientific">Nitrospirillum amazonense</name>
    <dbReference type="NCBI Taxonomy" id="28077"/>
    <lineage>
        <taxon>Bacteria</taxon>
        <taxon>Pseudomonadati</taxon>
        <taxon>Pseudomonadota</taxon>
        <taxon>Alphaproteobacteria</taxon>
        <taxon>Rhodospirillales</taxon>
        <taxon>Azospirillaceae</taxon>
        <taxon>Nitrospirillum</taxon>
    </lineage>
</organism>
<name>A0A560EH43_9PROT</name>
<reference evidence="1 2" key="1">
    <citation type="submission" date="2019-06" db="EMBL/GenBank/DDBJ databases">
        <title>Genomic Encyclopedia of Type Strains, Phase IV (KMG-V): Genome sequencing to study the core and pangenomes of soil and plant-associated prokaryotes.</title>
        <authorList>
            <person name="Whitman W."/>
        </authorList>
    </citation>
    <scope>NUCLEOTIDE SEQUENCE [LARGE SCALE GENOMIC DNA]</scope>
    <source>
        <strain evidence="1 2">BR 11880</strain>
    </source>
</reference>
<dbReference type="OrthoDB" id="9772736at2"/>
<evidence type="ECO:0000313" key="2">
    <source>
        <dbReference type="Proteomes" id="UP000319859"/>
    </source>
</evidence>